<evidence type="ECO:0000313" key="3">
    <source>
        <dbReference type="EMBL" id="CAF0820412.1"/>
    </source>
</evidence>
<reference evidence="3" key="1">
    <citation type="submission" date="2021-02" db="EMBL/GenBank/DDBJ databases">
        <authorList>
            <person name="Nowell W R."/>
        </authorList>
    </citation>
    <scope>NUCLEOTIDE SEQUENCE</scope>
</reference>
<name>A0A813U9V0_ADIRI</name>
<sequence length="116" mass="12422">MATYYQSTGKFVTSDGTSYSGYSGNGEGLNNPNKESVRCVGPIPKGEYTVTDSTTSKGPMTLVLTPSPSNIMYGRSDFLIHGDNKKNDYSASKGCIVVEPNARRKISIGDKIVVTT</sequence>
<evidence type="ECO:0000256" key="1">
    <source>
        <dbReference type="SAM" id="MobiDB-lite"/>
    </source>
</evidence>
<evidence type="ECO:0000259" key="2">
    <source>
        <dbReference type="Pfam" id="PF10908"/>
    </source>
</evidence>
<dbReference type="AlphaFoldDB" id="A0A813U9V0"/>
<dbReference type="EMBL" id="CAJNOR010000155">
    <property type="protein sequence ID" value="CAF0820412.1"/>
    <property type="molecule type" value="Genomic_DNA"/>
</dbReference>
<evidence type="ECO:0000313" key="4">
    <source>
        <dbReference type="Proteomes" id="UP000663828"/>
    </source>
</evidence>
<proteinExistence type="predicted"/>
<gene>
    <name evidence="3" type="ORF">XAT740_LOCUS3930</name>
</gene>
<dbReference type="InterPro" id="IPR021225">
    <property type="entry name" value="Tlde1_dom"/>
</dbReference>
<feature type="compositionally biased region" description="Low complexity" evidence="1">
    <location>
        <begin position="13"/>
        <end position="22"/>
    </location>
</feature>
<organism evidence="3 4">
    <name type="scientific">Adineta ricciae</name>
    <name type="common">Rotifer</name>
    <dbReference type="NCBI Taxonomy" id="249248"/>
    <lineage>
        <taxon>Eukaryota</taxon>
        <taxon>Metazoa</taxon>
        <taxon>Spiralia</taxon>
        <taxon>Gnathifera</taxon>
        <taxon>Rotifera</taxon>
        <taxon>Eurotatoria</taxon>
        <taxon>Bdelloidea</taxon>
        <taxon>Adinetida</taxon>
        <taxon>Adinetidae</taxon>
        <taxon>Adineta</taxon>
    </lineage>
</organism>
<dbReference type="Proteomes" id="UP000663828">
    <property type="component" value="Unassembled WGS sequence"/>
</dbReference>
<dbReference type="Gene3D" id="2.40.440.10">
    <property type="entry name" value="L,D-transpeptidase catalytic domain-like"/>
    <property type="match status" value="1"/>
</dbReference>
<protein>
    <recommendedName>
        <fullName evidence="2">Tlde1 domain-containing protein</fullName>
    </recommendedName>
</protein>
<dbReference type="Pfam" id="PF10908">
    <property type="entry name" value="Tlde1_dom"/>
    <property type="match status" value="1"/>
</dbReference>
<feature type="domain" description="Tlde1" evidence="2">
    <location>
        <begin position="19"/>
        <end position="103"/>
    </location>
</feature>
<keyword evidence="4" id="KW-1185">Reference proteome</keyword>
<dbReference type="InterPro" id="IPR038063">
    <property type="entry name" value="Transpep_catalytic_dom"/>
</dbReference>
<feature type="compositionally biased region" description="Polar residues" evidence="1">
    <location>
        <begin position="1"/>
        <end position="11"/>
    </location>
</feature>
<accession>A0A813U9V0</accession>
<feature type="region of interest" description="Disordered" evidence="1">
    <location>
        <begin position="1"/>
        <end position="35"/>
    </location>
</feature>
<comment type="caution">
    <text evidence="3">The sequence shown here is derived from an EMBL/GenBank/DDBJ whole genome shotgun (WGS) entry which is preliminary data.</text>
</comment>